<protein>
    <submittedName>
        <fullName evidence="1">Uncharacterized protein</fullName>
    </submittedName>
</protein>
<reference evidence="1" key="1">
    <citation type="submission" date="2019-08" db="EMBL/GenBank/DDBJ databases">
        <authorList>
            <person name="Kucharzyk K."/>
            <person name="Murdoch R.W."/>
            <person name="Higgins S."/>
            <person name="Loffler F."/>
        </authorList>
    </citation>
    <scope>NUCLEOTIDE SEQUENCE</scope>
</reference>
<organism evidence="1">
    <name type="scientific">bioreactor metagenome</name>
    <dbReference type="NCBI Taxonomy" id="1076179"/>
    <lineage>
        <taxon>unclassified sequences</taxon>
        <taxon>metagenomes</taxon>
        <taxon>ecological metagenomes</taxon>
    </lineage>
</organism>
<dbReference type="EMBL" id="VSSQ01015428">
    <property type="protein sequence ID" value="MPM55772.1"/>
    <property type="molecule type" value="Genomic_DNA"/>
</dbReference>
<sequence>MIGYSVIAVYINGKSPNSVIAVNTGFDHSEAVPLSIYMPFLINKITRIV</sequence>
<dbReference type="AlphaFoldDB" id="A0A645AR83"/>
<proteinExistence type="predicted"/>
<comment type="caution">
    <text evidence="1">The sequence shown here is derived from an EMBL/GenBank/DDBJ whole genome shotgun (WGS) entry which is preliminary data.</text>
</comment>
<name>A0A645AR83_9ZZZZ</name>
<accession>A0A645AR83</accession>
<evidence type="ECO:0000313" key="1">
    <source>
        <dbReference type="EMBL" id="MPM55772.1"/>
    </source>
</evidence>
<gene>
    <name evidence="1" type="ORF">SDC9_102569</name>
</gene>